<name>C5T7D8_ACIDE</name>
<evidence type="ECO:0000259" key="8">
    <source>
        <dbReference type="Pfam" id="PF01435"/>
    </source>
</evidence>
<reference evidence="9 10" key="1">
    <citation type="submission" date="2009-05" db="EMBL/GenBank/DDBJ databases">
        <title>The draft genome of Acidovorax delafieldii 2AN.</title>
        <authorList>
            <consortium name="US DOE Joint Genome Institute (JGI-PGF)"/>
            <person name="Lucas S."/>
            <person name="Copeland A."/>
            <person name="Lapidus A."/>
            <person name="Glavina del Rio T."/>
            <person name="Tice H."/>
            <person name="Bruce D."/>
            <person name="Goodwin L."/>
            <person name="Pitluck S."/>
            <person name="Larimer F."/>
            <person name="Land M.L."/>
            <person name="Hauser L."/>
            <person name="Shelobolina E.S."/>
            <person name="Picardal F."/>
            <person name="Roden E."/>
            <person name="Emerson D."/>
        </authorList>
    </citation>
    <scope>NUCLEOTIDE SEQUENCE [LARGE SCALE GENOMIC DNA]</scope>
    <source>
        <strain evidence="9 10">2AN</strain>
    </source>
</reference>
<dbReference type="PATRIC" id="fig|573060.9.peg.2252"/>
<evidence type="ECO:0000256" key="1">
    <source>
        <dbReference type="ARBA" id="ARBA00022670"/>
    </source>
</evidence>
<feature type="domain" description="Peptidase M48" evidence="8">
    <location>
        <begin position="98"/>
        <end position="283"/>
    </location>
</feature>
<dbReference type="GO" id="GO:0046872">
    <property type="term" value="F:metal ion binding"/>
    <property type="evidence" value="ECO:0007669"/>
    <property type="project" value="UniProtKB-KW"/>
</dbReference>
<dbReference type="InterPro" id="IPR051156">
    <property type="entry name" value="Mito/Outer_Membr_Metalloprot"/>
</dbReference>
<dbReference type="RefSeq" id="WP_005797709.1">
    <property type="nucleotide sequence ID" value="NZ_ACQT01000111.1"/>
</dbReference>
<gene>
    <name evidence="9" type="ORF">AcdelDRAFT_2818</name>
</gene>
<dbReference type="PANTHER" id="PTHR22726:SF1">
    <property type="entry name" value="METALLOENDOPEPTIDASE OMA1, MITOCHONDRIAL"/>
    <property type="match status" value="1"/>
</dbReference>
<dbReference type="GO" id="GO:0051603">
    <property type="term" value="P:proteolysis involved in protein catabolic process"/>
    <property type="evidence" value="ECO:0007669"/>
    <property type="project" value="TreeGrafter"/>
</dbReference>
<sequence length="310" mass="32521">MKLQRLAAALAALMLVTACETMPTGSAASGGLGGLSTALSALGGGGGGGGMADGLMNVVEGASAALKDYSADEQRKLGTEFSSVLLGARPLLRNEAVQRYVNQVGWWVAMQAERPKDKDGREINFAWRFGVIDSEAVNAYATPGGFVFVTVGLLRQLKSESELAGVLGHEVAHVMRGHYLAALKQGGFTQIAGGIVQAKAGNSAISSAVVNAVKNIYAKGLDKADEFDADRQGVLYAARAGYSPTGLSSVLRMYAASGSTQDANYQMLFSTHPAPAERAAKLEPLLSAKFAQASTTTNQDRYEPVKRMLR</sequence>
<dbReference type="PANTHER" id="PTHR22726">
    <property type="entry name" value="METALLOENDOPEPTIDASE OMA1"/>
    <property type="match status" value="1"/>
</dbReference>
<dbReference type="EMBL" id="ACQT01000111">
    <property type="protein sequence ID" value="EER59613.1"/>
    <property type="molecule type" value="Genomic_DNA"/>
</dbReference>
<evidence type="ECO:0000256" key="4">
    <source>
        <dbReference type="ARBA" id="ARBA00022833"/>
    </source>
</evidence>
<keyword evidence="5 6" id="KW-0482">Metalloprotease</keyword>
<dbReference type="GO" id="GO:0004222">
    <property type="term" value="F:metalloendopeptidase activity"/>
    <property type="evidence" value="ECO:0007669"/>
    <property type="project" value="InterPro"/>
</dbReference>
<dbReference type="GO" id="GO:0016020">
    <property type="term" value="C:membrane"/>
    <property type="evidence" value="ECO:0007669"/>
    <property type="project" value="TreeGrafter"/>
</dbReference>
<organism evidence="9 10">
    <name type="scientific">Acidovorax delafieldii 2AN</name>
    <dbReference type="NCBI Taxonomy" id="573060"/>
    <lineage>
        <taxon>Bacteria</taxon>
        <taxon>Pseudomonadati</taxon>
        <taxon>Pseudomonadota</taxon>
        <taxon>Betaproteobacteria</taxon>
        <taxon>Burkholderiales</taxon>
        <taxon>Comamonadaceae</taxon>
        <taxon>Acidovorax</taxon>
    </lineage>
</organism>
<evidence type="ECO:0000256" key="6">
    <source>
        <dbReference type="RuleBase" id="RU003983"/>
    </source>
</evidence>
<dbReference type="AlphaFoldDB" id="C5T7D8"/>
<comment type="similarity">
    <text evidence="6">Belongs to the peptidase M48 family.</text>
</comment>
<keyword evidence="4 6" id="KW-0862">Zinc</keyword>
<dbReference type="Proteomes" id="UP000003856">
    <property type="component" value="Unassembled WGS sequence"/>
</dbReference>
<evidence type="ECO:0000256" key="3">
    <source>
        <dbReference type="ARBA" id="ARBA00022801"/>
    </source>
</evidence>
<proteinExistence type="inferred from homology"/>
<comment type="caution">
    <text evidence="9">The sequence shown here is derived from an EMBL/GenBank/DDBJ whole genome shotgun (WGS) entry which is preliminary data.</text>
</comment>
<dbReference type="OrthoDB" id="9810445at2"/>
<protein>
    <submittedName>
        <fullName evidence="9">Peptidase M48 Ste24p</fullName>
    </submittedName>
</protein>
<keyword evidence="7" id="KW-0732">Signal</keyword>
<keyword evidence="10" id="KW-1185">Reference proteome</keyword>
<dbReference type="PROSITE" id="PS51257">
    <property type="entry name" value="PROKAR_LIPOPROTEIN"/>
    <property type="match status" value="1"/>
</dbReference>
<dbReference type="InterPro" id="IPR001915">
    <property type="entry name" value="Peptidase_M48"/>
</dbReference>
<accession>C5T7D8</accession>
<dbReference type="Pfam" id="PF01435">
    <property type="entry name" value="Peptidase_M48"/>
    <property type="match status" value="1"/>
</dbReference>
<dbReference type="Gene3D" id="3.30.2010.10">
    <property type="entry name" value="Metalloproteases ('zincins'), catalytic domain"/>
    <property type="match status" value="1"/>
</dbReference>
<keyword evidence="3 6" id="KW-0378">Hydrolase</keyword>
<evidence type="ECO:0000256" key="2">
    <source>
        <dbReference type="ARBA" id="ARBA00022723"/>
    </source>
</evidence>
<keyword evidence="1 6" id="KW-0645">Protease</keyword>
<comment type="cofactor">
    <cofactor evidence="6">
        <name>Zn(2+)</name>
        <dbReference type="ChEBI" id="CHEBI:29105"/>
    </cofactor>
    <text evidence="6">Binds 1 zinc ion per subunit.</text>
</comment>
<evidence type="ECO:0000256" key="7">
    <source>
        <dbReference type="SAM" id="SignalP"/>
    </source>
</evidence>
<keyword evidence="2" id="KW-0479">Metal-binding</keyword>
<feature type="chain" id="PRO_5002954912" evidence="7">
    <location>
        <begin position="19"/>
        <end position="310"/>
    </location>
</feature>
<evidence type="ECO:0000313" key="10">
    <source>
        <dbReference type="Proteomes" id="UP000003856"/>
    </source>
</evidence>
<evidence type="ECO:0000256" key="5">
    <source>
        <dbReference type="ARBA" id="ARBA00023049"/>
    </source>
</evidence>
<dbReference type="MEROPS" id="M48.019"/>
<evidence type="ECO:0000313" key="9">
    <source>
        <dbReference type="EMBL" id="EER59613.1"/>
    </source>
</evidence>
<feature type="signal peptide" evidence="7">
    <location>
        <begin position="1"/>
        <end position="18"/>
    </location>
</feature>